<evidence type="ECO:0000313" key="4">
    <source>
        <dbReference type="EMBL" id="SHF23504.1"/>
    </source>
</evidence>
<evidence type="ECO:0000256" key="2">
    <source>
        <dbReference type="ARBA" id="ARBA00022884"/>
    </source>
</evidence>
<dbReference type="PANTHER" id="PTHR34654">
    <property type="entry name" value="UPF0109 PROTEIN SCO5592"/>
    <property type="match status" value="1"/>
</dbReference>
<comment type="subunit">
    <text evidence="3">Forms a complex with KhpB.</text>
</comment>
<keyword evidence="3" id="KW-0133">Cell shape</keyword>
<dbReference type="Proteomes" id="UP000184076">
    <property type="component" value="Unassembled WGS sequence"/>
</dbReference>
<keyword evidence="1 3" id="KW-0963">Cytoplasm</keyword>
<evidence type="ECO:0000313" key="5">
    <source>
        <dbReference type="Proteomes" id="UP000184076"/>
    </source>
</evidence>
<dbReference type="STRING" id="1121391.SAMN02745206_01586"/>
<dbReference type="CDD" id="cd22533">
    <property type="entry name" value="KH-II_YlqC-like"/>
    <property type="match status" value="1"/>
</dbReference>
<dbReference type="InterPro" id="IPR020627">
    <property type="entry name" value="KhpA"/>
</dbReference>
<gene>
    <name evidence="3" type="primary">khpA</name>
    <name evidence="4" type="ORF">SAMN02745206_01586</name>
</gene>
<dbReference type="GO" id="GO:0003723">
    <property type="term" value="F:RNA binding"/>
    <property type="evidence" value="ECO:0007669"/>
    <property type="project" value="UniProtKB-UniRule"/>
</dbReference>
<dbReference type="AlphaFoldDB" id="A0A1M4ZZV9"/>
<dbReference type="GO" id="GO:0005737">
    <property type="term" value="C:cytoplasm"/>
    <property type="evidence" value="ECO:0007669"/>
    <property type="project" value="UniProtKB-SubCell"/>
</dbReference>
<dbReference type="SUPFAM" id="SSF54814">
    <property type="entry name" value="Prokaryotic type KH domain (KH-domain type II)"/>
    <property type="match status" value="1"/>
</dbReference>
<dbReference type="Gene3D" id="3.30.300.20">
    <property type="match status" value="1"/>
</dbReference>
<name>A0A1M4ZZV9_9BACT</name>
<evidence type="ECO:0000256" key="1">
    <source>
        <dbReference type="ARBA" id="ARBA00022490"/>
    </source>
</evidence>
<protein>
    <recommendedName>
        <fullName evidence="3">RNA-binding protein KhpA</fullName>
    </recommendedName>
    <alternativeName>
        <fullName evidence="3">KH-domain protein A</fullName>
    </alternativeName>
</protein>
<dbReference type="OrthoDB" id="9812389at2"/>
<keyword evidence="3" id="KW-0961">Cell wall biogenesis/degradation</keyword>
<reference evidence="5" key="1">
    <citation type="submission" date="2016-11" db="EMBL/GenBank/DDBJ databases">
        <authorList>
            <person name="Varghese N."/>
            <person name="Submissions S."/>
        </authorList>
    </citation>
    <scope>NUCLEOTIDE SEQUENCE [LARGE SCALE GENOMIC DNA]</scope>
    <source>
        <strain evidence="5">DSM 9756</strain>
    </source>
</reference>
<dbReference type="GO" id="GO:0009252">
    <property type="term" value="P:peptidoglycan biosynthetic process"/>
    <property type="evidence" value="ECO:0007669"/>
    <property type="project" value="UniProtKB-UniRule"/>
</dbReference>
<sequence length="81" mass="9138">MNDSEIKDLVEYIARALAEYPDQVQVREINGHQLSVIELRAAKEDLGKIIGREGRNAHAIRTIMNAAATKLRKRAVLEILE</sequence>
<keyword evidence="2 3" id="KW-0694">RNA-binding</keyword>
<proteinExistence type="inferred from homology"/>
<accession>A0A1M4ZZV9</accession>
<dbReference type="EMBL" id="FQVB01000013">
    <property type="protein sequence ID" value="SHF23504.1"/>
    <property type="molecule type" value="Genomic_DNA"/>
</dbReference>
<comment type="similarity">
    <text evidence="3">Belongs to the KhpA RNA-binding protein family.</text>
</comment>
<keyword evidence="3" id="KW-0143">Chaperone</keyword>
<dbReference type="InterPro" id="IPR015946">
    <property type="entry name" value="KH_dom-like_a/b"/>
</dbReference>
<dbReference type="InterPro" id="IPR009019">
    <property type="entry name" value="KH_sf_prok-type"/>
</dbReference>
<dbReference type="GO" id="GO:0008360">
    <property type="term" value="P:regulation of cell shape"/>
    <property type="evidence" value="ECO:0007669"/>
    <property type="project" value="UniProtKB-KW"/>
</dbReference>
<organism evidence="4 5">
    <name type="scientific">Desulfacinum infernum DSM 9756</name>
    <dbReference type="NCBI Taxonomy" id="1121391"/>
    <lineage>
        <taxon>Bacteria</taxon>
        <taxon>Pseudomonadati</taxon>
        <taxon>Thermodesulfobacteriota</taxon>
        <taxon>Syntrophobacteria</taxon>
        <taxon>Syntrophobacterales</taxon>
        <taxon>Syntrophobacteraceae</taxon>
        <taxon>Desulfacinum</taxon>
    </lineage>
</organism>
<dbReference type="GO" id="GO:0071555">
    <property type="term" value="P:cell wall organization"/>
    <property type="evidence" value="ECO:0007669"/>
    <property type="project" value="UniProtKB-KW"/>
</dbReference>
<evidence type="ECO:0000256" key="3">
    <source>
        <dbReference type="HAMAP-Rule" id="MF_00088"/>
    </source>
</evidence>
<dbReference type="HAMAP" id="MF_00088">
    <property type="entry name" value="KhpA"/>
    <property type="match status" value="1"/>
</dbReference>
<dbReference type="Pfam" id="PF13083">
    <property type="entry name" value="KH_KhpA-B"/>
    <property type="match status" value="1"/>
</dbReference>
<dbReference type="PANTHER" id="PTHR34654:SF1">
    <property type="entry name" value="RNA-BINDING PROTEIN KHPA"/>
    <property type="match status" value="1"/>
</dbReference>
<dbReference type="RefSeq" id="WP_073038452.1">
    <property type="nucleotide sequence ID" value="NZ_FQVB01000013.1"/>
</dbReference>
<comment type="function">
    <text evidence="3">A probable RNA chaperone. Forms a complex with KhpB which binds to cellular RNA and controls its expression. Plays a role in peptidoglycan (PG) homeostasis and cell length regulation.</text>
</comment>
<keyword evidence="5" id="KW-1185">Reference proteome</keyword>
<comment type="subcellular location">
    <subcellularLocation>
        <location evidence="3">Cytoplasm</location>
    </subcellularLocation>
</comment>